<feature type="compositionally biased region" description="Low complexity" evidence="1">
    <location>
        <begin position="401"/>
        <end position="411"/>
    </location>
</feature>
<dbReference type="GeneID" id="39591925"/>
<organism evidence="2 3">
    <name type="scientific">Apiotrichum porosum</name>
    <dbReference type="NCBI Taxonomy" id="105984"/>
    <lineage>
        <taxon>Eukaryota</taxon>
        <taxon>Fungi</taxon>
        <taxon>Dikarya</taxon>
        <taxon>Basidiomycota</taxon>
        <taxon>Agaricomycotina</taxon>
        <taxon>Tremellomycetes</taxon>
        <taxon>Trichosporonales</taxon>
        <taxon>Trichosporonaceae</taxon>
        <taxon>Apiotrichum</taxon>
    </lineage>
</organism>
<reference evidence="2 3" key="1">
    <citation type="submission" date="2018-11" db="EMBL/GenBank/DDBJ databases">
        <title>Genome sequence of Apiotrichum porosum DSM 27194.</title>
        <authorList>
            <person name="Aliyu H."/>
            <person name="Gorte O."/>
            <person name="Ochsenreither K."/>
        </authorList>
    </citation>
    <scope>NUCLEOTIDE SEQUENCE [LARGE SCALE GENOMIC DNA]</scope>
    <source>
        <strain evidence="2 3">DSM 27194</strain>
    </source>
</reference>
<dbReference type="Proteomes" id="UP000279236">
    <property type="component" value="Unassembled WGS sequence"/>
</dbReference>
<accession>A0A427XU73</accession>
<protein>
    <submittedName>
        <fullName evidence="2">Uncharacterized protein</fullName>
    </submittedName>
</protein>
<dbReference type="RefSeq" id="XP_028476646.1">
    <property type="nucleotide sequence ID" value="XM_028622753.1"/>
</dbReference>
<name>A0A427XU73_9TREE</name>
<evidence type="ECO:0000256" key="1">
    <source>
        <dbReference type="SAM" id="MobiDB-lite"/>
    </source>
</evidence>
<dbReference type="AlphaFoldDB" id="A0A427XU73"/>
<proteinExistence type="predicted"/>
<gene>
    <name evidence="2" type="ORF">EHS24_007382</name>
</gene>
<comment type="caution">
    <text evidence="2">The sequence shown here is derived from an EMBL/GenBank/DDBJ whole genome shotgun (WGS) entry which is preliminary data.</text>
</comment>
<sequence>MNEAGSIVQDNSVDNGEGTVAERIGQWETLPLKDRVTQLFQLFDRLPNDNDAYICELYTIVRLLQAPDTTARLHGTSHLKDLYTDWANNTMFSAKWERELEHNGRPFTIPYGHLVWRSPASQTVKQDIIARQLMRQCKEYDDAAKAQRFIHMDIEAEERDILHGFPGRHPHQKWSQTQRLKQIKSDMHNLESSIDGIVHGNDSKMSLVIPLLIAHATTNFGSPKWDQYSRYWLQWVWGDQGLKKTLEDRSPIDHILEIRKAAAAATLLFETAVTSWIKNNYFNKDEAELLPRYYVLLRCHHLHTNNLSDYLEFFEGCDDPDVRRMEAKWNDSPPSLPNYRSKVRQILMDWREDVGSSPVPPRAPVEPVASGLQPKPKSRIPVAIGRAGTPPKHTPPPTPSKPSSSGESGTGLPQRDSFNFAQYTTAPVQGMASFVIGNQYFISFASGPSVV</sequence>
<keyword evidence="3" id="KW-1185">Reference proteome</keyword>
<feature type="region of interest" description="Disordered" evidence="1">
    <location>
        <begin position="353"/>
        <end position="416"/>
    </location>
</feature>
<dbReference type="EMBL" id="RSCE01000005">
    <property type="protein sequence ID" value="RSH82414.1"/>
    <property type="molecule type" value="Genomic_DNA"/>
</dbReference>
<evidence type="ECO:0000313" key="2">
    <source>
        <dbReference type="EMBL" id="RSH82414.1"/>
    </source>
</evidence>
<evidence type="ECO:0000313" key="3">
    <source>
        <dbReference type="Proteomes" id="UP000279236"/>
    </source>
</evidence>